<evidence type="ECO:0000259" key="1">
    <source>
        <dbReference type="Pfam" id="PF02558"/>
    </source>
</evidence>
<keyword evidence="4" id="KW-1185">Reference proteome</keyword>
<dbReference type="AlphaFoldDB" id="A0A9W9AUU6"/>
<dbReference type="EMBL" id="JAOTPV010000001">
    <property type="protein sequence ID" value="KAJ4489959.1"/>
    <property type="molecule type" value="Genomic_DNA"/>
</dbReference>
<dbReference type="PANTHER" id="PTHR21708:SF43">
    <property type="entry name" value="KETOPANTOATE REDUCTASE C-TERMINAL DOMAIN-CONTAINING PROTEIN"/>
    <property type="match status" value="1"/>
</dbReference>
<accession>A0A9W9AUU6</accession>
<dbReference type="OrthoDB" id="3609at2759"/>
<dbReference type="InterPro" id="IPR051402">
    <property type="entry name" value="KPR-Related"/>
</dbReference>
<dbReference type="InterPro" id="IPR013332">
    <property type="entry name" value="KPR_N"/>
</dbReference>
<dbReference type="InterPro" id="IPR008927">
    <property type="entry name" value="6-PGluconate_DH-like_C_sf"/>
</dbReference>
<dbReference type="Gene3D" id="1.10.1040.10">
    <property type="entry name" value="N-(1-d-carboxylethyl)-l-norvaline Dehydrogenase, domain 2"/>
    <property type="match status" value="1"/>
</dbReference>
<dbReference type="SUPFAM" id="SSF48179">
    <property type="entry name" value="6-phosphogluconate dehydrogenase C-terminal domain-like"/>
    <property type="match status" value="1"/>
</dbReference>
<dbReference type="Pfam" id="PF02558">
    <property type="entry name" value="ApbA"/>
    <property type="match status" value="1"/>
</dbReference>
<comment type="caution">
    <text evidence="3">The sequence shown here is derived from an EMBL/GenBank/DDBJ whole genome shotgun (WGS) entry which is preliminary data.</text>
</comment>
<feature type="domain" description="Ketopantoate reductase N-terminal" evidence="1">
    <location>
        <begin position="8"/>
        <end position="170"/>
    </location>
</feature>
<feature type="domain" description="Ketopantoate reductase C-terminal" evidence="2">
    <location>
        <begin position="265"/>
        <end position="362"/>
    </location>
</feature>
<dbReference type="InterPro" id="IPR013328">
    <property type="entry name" value="6PGD_dom2"/>
</dbReference>
<dbReference type="PANTHER" id="PTHR21708">
    <property type="entry name" value="PROBABLE 2-DEHYDROPANTOATE 2-REDUCTASE"/>
    <property type="match status" value="1"/>
</dbReference>
<organism evidence="3 4">
    <name type="scientific">Lentinula aciculospora</name>
    <dbReference type="NCBI Taxonomy" id="153920"/>
    <lineage>
        <taxon>Eukaryota</taxon>
        <taxon>Fungi</taxon>
        <taxon>Dikarya</taxon>
        <taxon>Basidiomycota</taxon>
        <taxon>Agaricomycotina</taxon>
        <taxon>Agaricomycetes</taxon>
        <taxon>Agaricomycetidae</taxon>
        <taxon>Agaricales</taxon>
        <taxon>Marasmiineae</taxon>
        <taxon>Omphalotaceae</taxon>
        <taxon>Lentinula</taxon>
    </lineage>
</organism>
<evidence type="ECO:0000313" key="4">
    <source>
        <dbReference type="Proteomes" id="UP001150266"/>
    </source>
</evidence>
<proteinExistence type="predicted"/>
<name>A0A9W9AUU6_9AGAR</name>
<dbReference type="Gene3D" id="3.40.50.720">
    <property type="entry name" value="NAD(P)-binding Rossmann-like Domain"/>
    <property type="match status" value="1"/>
</dbReference>
<dbReference type="Pfam" id="PF08546">
    <property type="entry name" value="ApbA_C"/>
    <property type="match status" value="1"/>
</dbReference>
<sequence length="377" mass="41236">MTSSPKEILLVGFGAIGSIYAFCLNRSALARVTVVARSNYALINDYGVHIKSRRYGDIPGWKPDRLCKSVSDAANQKYDYVIVTSKALPDIIATSTMLLPLISSSYTERFGQPTYALLQNGLDVEKDLYDSLMALGEKPKIISTSVYIMTNITAPGEVEHLSMTDPIFLGIYRHGDYTTCVNSPGETNVLEGLAVPLSCGGFQAQVVPEIQRKKLAKNMINVVFASTATLTNYTVPALFRPAPEKGSASYDPYLEPKTASSINEYTIPTLHAMLVEMVSLARALGFPDTDDGFPSSLVDETIANQRRMHEDPQNSHVPSMLLDARNGQLIEVEAIVGSVVRIAHERGVSVTRIETLYALLLVIQNQAVRRKLLSSSS</sequence>
<dbReference type="InterPro" id="IPR013752">
    <property type="entry name" value="KPA_reductase"/>
</dbReference>
<gene>
    <name evidence="3" type="ORF">J3R30DRAFT_3277659</name>
</gene>
<reference evidence="3" key="1">
    <citation type="submission" date="2022-08" db="EMBL/GenBank/DDBJ databases">
        <title>A Global Phylogenomic Analysis of the Shiitake Genus Lentinula.</title>
        <authorList>
            <consortium name="DOE Joint Genome Institute"/>
            <person name="Sierra-Patev S."/>
            <person name="Min B."/>
            <person name="Naranjo-Ortiz M."/>
            <person name="Looney B."/>
            <person name="Konkel Z."/>
            <person name="Slot J.C."/>
            <person name="Sakamoto Y."/>
            <person name="Steenwyk J.L."/>
            <person name="Rokas A."/>
            <person name="Carro J."/>
            <person name="Camarero S."/>
            <person name="Ferreira P."/>
            <person name="Molpeceres G."/>
            <person name="Ruiz-Duenas F.J."/>
            <person name="Serrano A."/>
            <person name="Henrissat B."/>
            <person name="Drula E."/>
            <person name="Hughes K.W."/>
            <person name="Mata J.L."/>
            <person name="Ishikawa N.K."/>
            <person name="Vargas-Isla R."/>
            <person name="Ushijima S."/>
            <person name="Smith C.A."/>
            <person name="Ahrendt S."/>
            <person name="Andreopoulos W."/>
            <person name="He G."/>
            <person name="Labutti K."/>
            <person name="Lipzen A."/>
            <person name="Ng V."/>
            <person name="Riley R."/>
            <person name="Sandor L."/>
            <person name="Barry K."/>
            <person name="Martinez A.T."/>
            <person name="Xiao Y."/>
            <person name="Gibbons J.G."/>
            <person name="Terashima K."/>
            <person name="Grigoriev I.V."/>
            <person name="Hibbett D.S."/>
        </authorList>
    </citation>
    <scope>NUCLEOTIDE SEQUENCE</scope>
    <source>
        <strain evidence="3">JLM2183</strain>
    </source>
</reference>
<evidence type="ECO:0000313" key="3">
    <source>
        <dbReference type="EMBL" id="KAJ4489959.1"/>
    </source>
</evidence>
<evidence type="ECO:0000259" key="2">
    <source>
        <dbReference type="Pfam" id="PF08546"/>
    </source>
</evidence>
<protein>
    <submittedName>
        <fullName evidence="3">Ketopantoate reductase PanE/ApbA-domain-containing protein</fullName>
    </submittedName>
</protein>
<dbReference type="GO" id="GO:0005737">
    <property type="term" value="C:cytoplasm"/>
    <property type="evidence" value="ECO:0007669"/>
    <property type="project" value="TreeGrafter"/>
</dbReference>
<dbReference type="Proteomes" id="UP001150266">
    <property type="component" value="Unassembled WGS sequence"/>
</dbReference>